<dbReference type="Proteomes" id="UP000000231">
    <property type="component" value="Chromosome"/>
</dbReference>
<evidence type="ECO:0000259" key="19">
    <source>
        <dbReference type="PROSITE" id="PS51007"/>
    </source>
</evidence>
<feature type="binding site" description="axial binding residue" evidence="17">
    <location>
        <position position="222"/>
    </location>
    <ligand>
        <name>heme c</name>
        <dbReference type="ChEBI" id="CHEBI:61717"/>
        <label>2</label>
    </ligand>
    <ligandPart>
        <name>Fe</name>
        <dbReference type="ChEBI" id="CHEBI:18248"/>
    </ligandPart>
</feature>
<keyword evidence="6 14" id="KW-0479">Metal-binding</keyword>
<feature type="binding site" description="covalent" evidence="16">
    <location>
        <position position="81"/>
    </location>
    <ligand>
        <name>heme c</name>
        <dbReference type="ChEBI" id="CHEBI:61717"/>
        <label>1</label>
    </ligand>
</feature>
<feature type="binding site" description="axial binding residue" evidence="17">
    <location>
        <position position="82"/>
    </location>
    <ligand>
        <name>heme c</name>
        <dbReference type="ChEBI" id="CHEBI:61717"/>
        <label>1</label>
    </ligand>
    <ligandPart>
        <name>Fe</name>
        <dbReference type="ChEBI" id="CHEBI:18248"/>
    </ligandPart>
</feature>
<keyword evidence="8 14" id="KW-0574">Periplasm</keyword>
<evidence type="ECO:0000256" key="13">
    <source>
        <dbReference type="ARBA" id="ARBA00048423"/>
    </source>
</evidence>
<keyword evidence="9 14" id="KW-0249">Electron transport</keyword>
<keyword evidence="7 18" id="KW-0732">Signal</keyword>
<comment type="catalytic activity">
    <reaction evidence="12 14">
        <text>L-cysteinyl-[SoxY protein] + thiosulfate + 2 Fe(III)-[cytochrome c] = S-sulfosulfanyl-L-cysteinyl-[SoxY protein] + 2 Fe(II)-[cytochrome c] + 2 H(+)</text>
        <dbReference type="Rhea" id="RHEA:56720"/>
        <dbReference type="Rhea" id="RHEA-COMP:10350"/>
        <dbReference type="Rhea" id="RHEA-COMP:14328"/>
        <dbReference type="Rhea" id="RHEA-COMP:14399"/>
        <dbReference type="Rhea" id="RHEA-COMP:14691"/>
        <dbReference type="ChEBI" id="CHEBI:15378"/>
        <dbReference type="ChEBI" id="CHEBI:29033"/>
        <dbReference type="ChEBI" id="CHEBI:29034"/>
        <dbReference type="ChEBI" id="CHEBI:29950"/>
        <dbReference type="ChEBI" id="CHEBI:33542"/>
        <dbReference type="ChEBI" id="CHEBI:139321"/>
        <dbReference type="EC" id="2.8.5.2"/>
    </reaction>
</comment>
<keyword evidence="4 14" id="KW-0349">Heme</keyword>
<dbReference type="InterPro" id="IPR025710">
    <property type="entry name" value="SoxA"/>
</dbReference>
<gene>
    <name evidence="20" type="ordered locus">Pnuc_1154</name>
</gene>
<comment type="similarity">
    <text evidence="11 14">Belongs to the SoxA family.</text>
</comment>
<dbReference type="InterPro" id="IPR009056">
    <property type="entry name" value="Cyt_c-like_dom"/>
</dbReference>
<dbReference type="eggNOG" id="COG2863">
    <property type="taxonomic scope" value="Bacteria"/>
</dbReference>
<comment type="catalytic activity">
    <reaction evidence="13 14">
        <text>S-sulfanyl-L-cysteinyl-[SoxY protein] + thiosulfate + 2 Fe(III)-[cytochrome c] = S-(2-sulfodisulfanyl)-L-cysteinyl-[SoxY protein] + 2 Fe(II)-[cytochrome c] + 2 H(+)</text>
        <dbReference type="Rhea" id="RHEA:51224"/>
        <dbReference type="Rhea" id="RHEA-COMP:10350"/>
        <dbReference type="Rhea" id="RHEA-COMP:14399"/>
        <dbReference type="Rhea" id="RHEA-COMP:14689"/>
        <dbReference type="Rhea" id="RHEA-COMP:14690"/>
        <dbReference type="ChEBI" id="CHEBI:15378"/>
        <dbReference type="ChEBI" id="CHEBI:29033"/>
        <dbReference type="ChEBI" id="CHEBI:29034"/>
        <dbReference type="ChEBI" id="CHEBI:33542"/>
        <dbReference type="ChEBI" id="CHEBI:61963"/>
        <dbReference type="ChEBI" id="CHEBI:140664"/>
        <dbReference type="EC" id="2.8.5.2"/>
    </reaction>
</comment>
<sequence length="261" mass="28960">MRQSFYLKLLIGIFQLSLSAIVLAGTQAEVKKPQSSYELMSAENKAMQDDPSLNPAMFWLGDGEALWNAPTGQKNISCASCHGDAKKSMRGIATHFPKVMGSKLQTLEGQINQCRVGAQQAPVLIYESKELLSLTAYIANQSKGMPIVVKETAQNKVDLKKGHDYFYERMGQLNLSCAQCHEDRAGLKLGGSPIPQGHPNAYPIYRLEWQTLGSLQRRLRNCMSGVRAKQFEYGSPEMAQLELFLAWRARGLPLESPGVRP</sequence>
<dbReference type="EC" id="2.8.5.2" evidence="14"/>
<evidence type="ECO:0000256" key="17">
    <source>
        <dbReference type="PIRSR" id="PIRSR038455-3"/>
    </source>
</evidence>
<feature type="signal peptide" evidence="18">
    <location>
        <begin position="1"/>
        <end position="24"/>
    </location>
</feature>
<evidence type="ECO:0000256" key="5">
    <source>
        <dbReference type="ARBA" id="ARBA00022679"/>
    </source>
</evidence>
<keyword evidence="21" id="KW-1185">Reference proteome</keyword>
<dbReference type="KEGG" id="pnu:Pnuc_1154"/>
<proteinExistence type="inferred from homology"/>
<evidence type="ECO:0000313" key="20">
    <source>
        <dbReference type="EMBL" id="ABP34370.1"/>
    </source>
</evidence>
<evidence type="ECO:0000256" key="6">
    <source>
        <dbReference type="ARBA" id="ARBA00022723"/>
    </source>
</evidence>
<dbReference type="Gene3D" id="1.10.760.10">
    <property type="entry name" value="Cytochrome c-like domain"/>
    <property type="match status" value="2"/>
</dbReference>
<evidence type="ECO:0000256" key="9">
    <source>
        <dbReference type="ARBA" id="ARBA00022982"/>
    </source>
</evidence>
<keyword evidence="3 14" id="KW-0813">Transport</keyword>
<dbReference type="GO" id="GO:0016669">
    <property type="term" value="F:oxidoreductase activity, acting on a sulfur group of donors, cytochrome as acceptor"/>
    <property type="evidence" value="ECO:0007669"/>
    <property type="project" value="InterPro"/>
</dbReference>
<evidence type="ECO:0000256" key="15">
    <source>
        <dbReference type="PIRSR" id="PIRSR038455-1"/>
    </source>
</evidence>
<dbReference type="PIRSF" id="PIRSF038455">
    <property type="entry name" value="SoxA"/>
    <property type="match status" value="1"/>
</dbReference>
<reference evidence="20 21" key="1">
    <citation type="journal article" date="2012" name="Stand. Genomic Sci.">
        <title>Complete genome sequence of Polynucleobacter necessarius subsp. asymbioticus type strain (QLW-P1DMWA-1(T)).</title>
        <authorList>
            <person name="Meincke L."/>
            <person name="Copeland A."/>
            <person name="Lapidus A."/>
            <person name="Lucas S."/>
            <person name="Berry K.W."/>
            <person name="Del Rio T.G."/>
            <person name="Hammon N."/>
            <person name="Dalin E."/>
            <person name="Tice H."/>
            <person name="Pitluck S."/>
            <person name="Richardson P."/>
            <person name="Bruce D."/>
            <person name="Goodwin L."/>
            <person name="Han C."/>
            <person name="Tapia R."/>
            <person name="Detter J.C."/>
            <person name="Schmutz J."/>
            <person name="Brettin T."/>
            <person name="Larimer F."/>
            <person name="Land M."/>
            <person name="Hauser L."/>
            <person name="Kyrpides N.C."/>
            <person name="Ivanova N."/>
            <person name="Goker M."/>
            <person name="Woyke T."/>
            <person name="Wu Q.L."/>
            <person name="Pockl M."/>
            <person name="Hahn M.W."/>
            <person name="Klenk H.P."/>
        </authorList>
    </citation>
    <scope>NUCLEOTIDE SEQUENCE [LARGE SCALE GENOMIC DNA]</scope>
    <source>
        <strain evidence="21">DSM 18221 / CIP 109841 / QLW-P1DMWA-1</strain>
    </source>
</reference>
<feature type="domain" description="Cytochrome c" evidence="19">
    <location>
        <begin position="58"/>
        <end position="142"/>
    </location>
</feature>
<evidence type="ECO:0000256" key="14">
    <source>
        <dbReference type="PIRNR" id="PIRNR038455"/>
    </source>
</evidence>
<feature type="binding site" evidence="16">
    <location>
        <position position="218"/>
    </location>
    <ligand>
        <name>substrate</name>
    </ligand>
</feature>
<keyword evidence="10 14" id="KW-0408">Iron</keyword>
<feature type="binding site" description="covalent" evidence="16">
    <location>
        <position position="177"/>
    </location>
    <ligand>
        <name>heme c</name>
        <dbReference type="ChEBI" id="CHEBI:61717"/>
        <label>2</label>
    </ligand>
</feature>
<feature type="binding site" description="covalent" evidence="16">
    <location>
        <position position="180"/>
    </location>
    <ligand>
        <name>heme c</name>
        <dbReference type="ChEBI" id="CHEBI:61717"/>
        <label>2</label>
    </ligand>
</feature>
<feature type="chain" id="PRO_5002673672" description="SoxAX cytochrome complex subunit A" evidence="18">
    <location>
        <begin position="25"/>
        <end position="261"/>
    </location>
</feature>
<comment type="cofactor">
    <cofactor evidence="16">
        <name>heme</name>
        <dbReference type="ChEBI" id="CHEBI:30413"/>
    </cofactor>
    <text evidence="16">Binds 2 heme groups per subunit.</text>
</comment>
<evidence type="ECO:0000256" key="12">
    <source>
        <dbReference type="ARBA" id="ARBA00048077"/>
    </source>
</evidence>
<dbReference type="EMBL" id="CP000655">
    <property type="protein sequence ID" value="ABP34370.1"/>
    <property type="molecule type" value="Genomic_DNA"/>
</dbReference>
<keyword evidence="5 14" id="KW-0808">Transferase</keyword>
<dbReference type="RefSeq" id="WP_011902995.1">
    <property type="nucleotide sequence ID" value="NC_009379.1"/>
</dbReference>
<evidence type="ECO:0000256" key="2">
    <source>
        <dbReference type="ARBA" id="ARBA00011530"/>
    </source>
</evidence>
<dbReference type="AlphaFoldDB" id="A4SY06"/>
<feature type="binding site" description="covalent" evidence="16">
    <location>
        <position position="78"/>
    </location>
    <ligand>
        <name>heme c</name>
        <dbReference type="ChEBI" id="CHEBI:61717"/>
        <label>1</label>
    </ligand>
</feature>
<feature type="active site" description="Cysteine persulfide intermediate" evidence="15">
    <location>
        <position position="222"/>
    </location>
</feature>
<evidence type="ECO:0000256" key="16">
    <source>
        <dbReference type="PIRSR" id="PIRSR038455-2"/>
    </source>
</evidence>
<dbReference type="eggNOG" id="COG3258">
    <property type="taxonomic scope" value="Bacteria"/>
</dbReference>
<dbReference type="GO" id="GO:0070069">
    <property type="term" value="C:cytochrome complex"/>
    <property type="evidence" value="ECO:0007669"/>
    <property type="project" value="InterPro"/>
</dbReference>
<dbReference type="NCBIfam" id="TIGR04484">
    <property type="entry name" value="thiosulf_SoxA"/>
    <property type="match status" value="1"/>
</dbReference>
<feature type="binding site" description="axial binding residue" evidence="17">
    <location>
        <position position="181"/>
    </location>
    <ligand>
        <name>heme c</name>
        <dbReference type="ChEBI" id="CHEBI:61717"/>
        <label>2</label>
    </ligand>
    <ligandPart>
        <name>Fe</name>
        <dbReference type="ChEBI" id="CHEBI:18248"/>
    </ligandPart>
</feature>
<evidence type="ECO:0000256" key="4">
    <source>
        <dbReference type="ARBA" id="ARBA00022617"/>
    </source>
</evidence>
<evidence type="ECO:0000256" key="18">
    <source>
        <dbReference type="SAM" id="SignalP"/>
    </source>
</evidence>
<evidence type="ECO:0000256" key="10">
    <source>
        <dbReference type="ARBA" id="ARBA00023004"/>
    </source>
</evidence>
<dbReference type="GO" id="GO:0020037">
    <property type="term" value="F:heme binding"/>
    <property type="evidence" value="ECO:0007669"/>
    <property type="project" value="InterPro"/>
</dbReference>
<evidence type="ECO:0000256" key="1">
    <source>
        <dbReference type="ARBA" id="ARBA00004418"/>
    </source>
</evidence>
<organism evidence="20 21">
    <name type="scientific">Polynucleobacter asymbioticus (strain DSM 18221 / CIP 109841 / QLW-P1DMWA-1)</name>
    <name type="common">Polynucleobacter necessarius subsp. asymbioticus</name>
    <dbReference type="NCBI Taxonomy" id="312153"/>
    <lineage>
        <taxon>Bacteria</taxon>
        <taxon>Pseudomonadati</taxon>
        <taxon>Pseudomonadota</taxon>
        <taxon>Betaproteobacteria</taxon>
        <taxon>Burkholderiales</taxon>
        <taxon>Burkholderiaceae</taxon>
        <taxon>Polynucleobacter</taxon>
    </lineage>
</organism>
<evidence type="ECO:0000256" key="8">
    <source>
        <dbReference type="ARBA" id="ARBA00022764"/>
    </source>
</evidence>
<dbReference type="GO" id="GO:0042597">
    <property type="term" value="C:periplasmic space"/>
    <property type="evidence" value="ECO:0007669"/>
    <property type="project" value="UniProtKB-SubCell"/>
</dbReference>
<comment type="subcellular location">
    <subcellularLocation>
        <location evidence="1 14">Periplasm</location>
    </subcellularLocation>
</comment>
<feature type="domain" description="Cytochrome c" evidence="19">
    <location>
        <begin position="157"/>
        <end position="249"/>
    </location>
</feature>
<dbReference type="GO" id="GO:0019417">
    <property type="term" value="P:sulfur oxidation"/>
    <property type="evidence" value="ECO:0007669"/>
    <property type="project" value="InterPro"/>
</dbReference>
<feature type="binding site" description="axial binding residue" evidence="17">
    <location>
        <position position="114"/>
    </location>
    <ligand>
        <name>heme c</name>
        <dbReference type="ChEBI" id="CHEBI:61717"/>
        <label>1</label>
    </ligand>
    <ligandPart>
        <name>Fe</name>
        <dbReference type="ChEBI" id="CHEBI:18248"/>
    </ligandPart>
</feature>
<dbReference type="GeneID" id="31481540"/>
<evidence type="ECO:0000256" key="3">
    <source>
        <dbReference type="ARBA" id="ARBA00022448"/>
    </source>
</evidence>
<dbReference type="SUPFAM" id="SSF46626">
    <property type="entry name" value="Cytochrome c"/>
    <property type="match status" value="2"/>
</dbReference>
<name>A4SY06_POLAQ</name>
<dbReference type="GO" id="GO:0016740">
    <property type="term" value="F:transferase activity"/>
    <property type="evidence" value="ECO:0007669"/>
    <property type="project" value="UniProtKB-KW"/>
</dbReference>
<evidence type="ECO:0000313" key="21">
    <source>
        <dbReference type="Proteomes" id="UP000000231"/>
    </source>
</evidence>
<comment type="subunit">
    <text evidence="2 14">Heterodimer of SoxA and SoxX.</text>
</comment>
<accession>A4SY06</accession>
<dbReference type="PROSITE" id="PS51007">
    <property type="entry name" value="CYTC"/>
    <property type="match status" value="2"/>
</dbReference>
<evidence type="ECO:0000256" key="11">
    <source>
        <dbReference type="ARBA" id="ARBA00025746"/>
    </source>
</evidence>
<dbReference type="InterPro" id="IPR036909">
    <property type="entry name" value="Cyt_c-like_dom_sf"/>
</dbReference>
<evidence type="ECO:0000256" key="7">
    <source>
        <dbReference type="ARBA" id="ARBA00022729"/>
    </source>
</evidence>
<dbReference type="Pfam" id="PF21342">
    <property type="entry name" value="SoxA-TsdA_cyt-c"/>
    <property type="match status" value="2"/>
</dbReference>
<protein>
    <recommendedName>
        <fullName evidence="14">SoxAX cytochrome complex subunit A</fullName>
        <ecNumber evidence="14">2.8.5.2</ecNumber>
    </recommendedName>
    <alternativeName>
        <fullName evidence="14">Protein SoxA</fullName>
    </alternativeName>
    <alternativeName>
        <fullName evidence="14">Sulfur oxidizing protein A</fullName>
    </alternativeName>
    <alternativeName>
        <fullName evidence="14">Thiosulfate-oxidizing multienzyme system protein SoxA</fullName>
    </alternativeName>
</protein>
<dbReference type="HOGENOM" id="CLU_079910_1_0_4"/>
<dbReference type="GO" id="GO:0009055">
    <property type="term" value="F:electron transfer activity"/>
    <property type="evidence" value="ECO:0007669"/>
    <property type="project" value="InterPro"/>
</dbReference>
<dbReference type="GO" id="GO:0046872">
    <property type="term" value="F:metal ion binding"/>
    <property type="evidence" value="ECO:0007669"/>
    <property type="project" value="UniProtKB-KW"/>
</dbReference>